<keyword evidence="2" id="KW-1185">Reference proteome</keyword>
<dbReference type="RefSeq" id="WP_081140424.1">
    <property type="nucleotide sequence ID" value="NZ_MWUE01000022.1"/>
</dbReference>
<dbReference type="NCBIfam" id="NF008811">
    <property type="entry name" value="PRK11835.1"/>
    <property type="match status" value="1"/>
</dbReference>
<accession>A0A1V9DFA4</accession>
<dbReference type="OrthoDB" id="6413388at2"/>
<protein>
    <recommendedName>
        <fullName evidence="3">YejG-like protein</fullName>
    </recommendedName>
</protein>
<proteinExistence type="predicted"/>
<reference evidence="1 2" key="1">
    <citation type="submission" date="2017-02" db="EMBL/GenBank/DDBJ databases">
        <title>Whole genome shotgun sequence of Pantoea agglomerans strain AS1 isolated from a cycad, Zamia floridana in Central Florida, USA.</title>
        <authorList>
            <person name="Lata P."/>
            <person name="Govindarajan S."/>
            <person name="Qi F."/>
            <person name="Li J.-L."/>
            <person name="Maurya S.K."/>
            <person name="Sahoo M.K."/>
        </authorList>
    </citation>
    <scope>NUCLEOTIDE SEQUENCE [LARGE SCALE GENOMIC DNA]</scope>
    <source>
        <strain evidence="1 2">AS1</strain>
    </source>
</reference>
<organism evidence="1 2">
    <name type="scientific">Pantoea latae</name>
    <dbReference type="NCBI Taxonomy" id="1964541"/>
    <lineage>
        <taxon>Bacteria</taxon>
        <taxon>Pseudomonadati</taxon>
        <taxon>Pseudomonadota</taxon>
        <taxon>Gammaproteobacteria</taxon>
        <taxon>Enterobacterales</taxon>
        <taxon>Erwiniaceae</taxon>
        <taxon>Pantoea</taxon>
    </lineage>
</organism>
<sequence length="106" mass="11738">MLQLSIVHRLPQRYRWASELHSAILAEEGVADEQDLIALRLISHDGHPGWEIMHQLQDALASIQVECKVAECEGSPCLFILRSDESATSCCLKNQGVAIAETFTGH</sequence>
<gene>
    <name evidence="1" type="ORF">B2J69_14830</name>
</gene>
<comment type="caution">
    <text evidence="1">The sequence shown here is derived from an EMBL/GenBank/DDBJ whole genome shotgun (WGS) entry which is preliminary data.</text>
</comment>
<evidence type="ECO:0000313" key="1">
    <source>
        <dbReference type="EMBL" id="OQP32539.1"/>
    </source>
</evidence>
<evidence type="ECO:0000313" key="2">
    <source>
        <dbReference type="Proteomes" id="UP000192769"/>
    </source>
</evidence>
<evidence type="ECO:0008006" key="3">
    <source>
        <dbReference type="Google" id="ProtNLM"/>
    </source>
</evidence>
<dbReference type="Proteomes" id="UP000192769">
    <property type="component" value="Unassembled WGS sequence"/>
</dbReference>
<dbReference type="InterPro" id="IPR020489">
    <property type="entry name" value="Uncharacterised_YejG"/>
</dbReference>
<name>A0A1V9DFA4_9GAMM</name>
<dbReference type="EMBL" id="MWUE01000022">
    <property type="protein sequence ID" value="OQP32539.1"/>
    <property type="molecule type" value="Genomic_DNA"/>
</dbReference>
<dbReference type="Pfam" id="PF13989">
    <property type="entry name" value="YejG"/>
    <property type="match status" value="1"/>
</dbReference>
<dbReference type="AlphaFoldDB" id="A0A1V9DFA4"/>